<evidence type="ECO:0000313" key="1">
    <source>
        <dbReference type="EMBL" id="KAF5760118.1"/>
    </source>
</evidence>
<accession>A0A251S0L2</accession>
<evidence type="ECO:0000313" key="3">
    <source>
        <dbReference type="Proteomes" id="UP000215914"/>
    </source>
</evidence>
<reference evidence="2" key="2">
    <citation type="submission" date="2017-02" db="EMBL/GenBank/DDBJ databases">
        <title>Sunflower complete genome.</title>
        <authorList>
            <person name="Langlade N."/>
            <person name="Munos S."/>
        </authorList>
    </citation>
    <scope>NUCLEOTIDE SEQUENCE [LARGE SCALE GENOMIC DNA]</scope>
    <source>
        <tissue evidence="2">Leaves</tissue>
    </source>
</reference>
<dbReference type="EMBL" id="MNCJ02000331">
    <property type="protein sequence ID" value="KAF5760118.1"/>
    <property type="molecule type" value="Genomic_DNA"/>
</dbReference>
<keyword evidence="3" id="KW-1185">Reference proteome</keyword>
<proteinExistence type="predicted"/>
<reference evidence="1 3" key="1">
    <citation type="journal article" date="2017" name="Nature">
        <title>The sunflower genome provides insights into oil metabolism, flowering and Asterid evolution.</title>
        <authorList>
            <person name="Badouin H."/>
            <person name="Gouzy J."/>
            <person name="Grassa C.J."/>
            <person name="Murat F."/>
            <person name="Staton S.E."/>
            <person name="Cottret L."/>
            <person name="Lelandais-Briere C."/>
            <person name="Owens G.L."/>
            <person name="Carrere S."/>
            <person name="Mayjonade B."/>
            <person name="Legrand L."/>
            <person name="Gill N."/>
            <person name="Kane N.C."/>
            <person name="Bowers J.E."/>
            <person name="Hubner S."/>
            <person name="Bellec A."/>
            <person name="Berard A."/>
            <person name="Berges H."/>
            <person name="Blanchet N."/>
            <person name="Boniface M.C."/>
            <person name="Brunel D."/>
            <person name="Catrice O."/>
            <person name="Chaidir N."/>
            <person name="Claudel C."/>
            <person name="Donnadieu C."/>
            <person name="Faraut T."/>
            <person name="Fievet G."/>
            <person name="Helmstetter N."/>
            <person name="King M."/>
            <person name="Knapp S.J."/>
            <person name="Lai Z."/>
            <person name="Le Paslier M.C."/>
            <person name="Lippi Y."/>
            <person name="Lorenzon L."/>
            <person name="Mandel J.R."/>
            <person name="Marage G."/>
            <person name="Marchand G."/>
            <person name="Marquand E."/>
            <person name="Bret-Mestries E."/>
            <person name="Morien E."/>
            <person name="Nambeesan S."/>
            <person name="Nguyen T."/>
            <person name="Pegot-Espagnet P."/>
            <person name="Pouilly N."/>
            <person name="Raftis F."/>
            <person name="Sallet E."/>
            <person name="Schiex T."/>
            <person name="Thomas J."/>
            <person name="Vandecasteele C."/>
            <person name="Vares D."/>
            <person name="Vear F."/>
            <person name="Vautrin S."/>
            <person name="Crespi M."/>
            <person name="Mangin B."/>
            <person name="Burke J.M."/>
            <person name="Salse J."/>
            <person name="Munos S."/>
            <person name="Vincourt P."/>
            <person name="Rieseberg L.H."/>
            <person name="Langlade N.B."/>
        </authorList>
    </citation>
    <scope>NUCLEOTIDE SEQUENCE [LARGE SCALE GENOMIC DNA]</scope>
    <source>
        <strain evidence="3">cv. SF193</strain>
        <tissue evidence="1">Leaves</tissue>
    </source>
</reference>
<name>A0A251S0L2_HELAN</name>
<protein>
    <submittedName>
        <fullName evidence="2">Uncharacterized protein</fullName>
    </submittedName>
</protein>
<reference evidence="1" key="3">
    <citation type="submission" date="2020-06" db="EMBL/GenBank/DDBJ databases">
        <title>Helianthus annuus Genome sequencing and assembly Release 2.</title>
        <authorList>
            <person name="Gouzy J."/>
            <person name="Langlade N."/>
            <person name="Munos S."/>
        </authorList>
    </citation>
    <scope>NUCLEOTIDE SEQUENCE</scope>
    <source>
        <tissue evidence="1">Leaves</tissue>
    </source>
</reference>
<dbReference type="Gramene" id="mRNA:HanXRQr2_Chr16g0749531">
    <property type="protein sequence ID" value="CDS:HanXRQr2_Chr16g0749531.1"/>
    <property type="gene ID" value="HanXRQr2_Chr16g0749531"/>
</dbReference>
<sequence length="53" mass="6282">MLESSYAKSKRLIEERPYGVQKERDRRWGLGFRLLPDLLQNYSKRENSVAAPE</sequence>
<dbReference type="Proteomes" id="UP000215914">
    <property type="component" value="Chromosome 16"/>
</dbReference>
<evidence type="ECO:0000313" key="2">
    <source>
        <dbReference type="EMBL" id="OTF91676.1"/>
    </source>
</evidence>
<dbReference type="InParanoid" id="A0A251S0L2"/>
<organism evidence="2 3">
    <name type="scientific">Helianthus annuus</name>
    <name type="common">Common sunflower</name>
    <dbReference type="NCBI Taxonomy" id="4232"/>
    <lineage>
        <taxon>Eukaryota</taxon>
        <taxon>Viridiplantae</taxon>
        <taxon>Streptophyta</taxon>
        <taxon>Embryophyta</taxon>
        <taxon>Tracheophyta</taxon>
        <taxon>Spermatophyta</taxon>
        <taxon>Magnoliopsida</taxon>
        <taxon>eudicotyledons</taxon>
        <taxon>Gunneridae</taxon>
        <taxon>Pentapetalae</taxon>
        <taxon>asterids</taxon>
        <taxon>campanulids</taxon>
        <taxon>Asterales</taxon>
        <taxon>Asteraceae</taxon>
        <taxon>Asteroideae</taxon>
        <taxon>Heliantheae alliance</taxon>
        <taxon>Heliantheae</taxon>
        <taxon>Helianthus</taxon>
    </lineage>
</organism>
<dbReference type="EMBL" id="CM007905">
    <property type="protein sequence ID" value="OTF91676.1"/>
    <property type="molecule type" value="Genomic_DNA"/>
</dbReference>
<dbReference type="AlphaFoldDB" id="A0A251S0L2"/>
<gene>
    <name evidence="2" type="ORF">HannXRQ_Chr16g0513461</name>
    <name evidence="1" type="ORF">HanXRQr2_Chr16g0749531</name>
</gene>